<keyword evidence="4 6" id="KW-0378">Hydrolase</keyword>
<dbReference type="InterPro" id="IPR002716">
    <property type="entry name" value="PIN_dom"/>
</dbReference>
<keyword evidence="1 6" id="KW-1277">Toxin-antitoxin system</keyword>
<dbReference type="InterPro" id="IPR044153">
    <property type="entry name" value="PIN_Pae0151-like"/>
</dbReference>
<evidence type="ECO:0000259" key="7">
    <source>
        <dbReference type="Pfam" id="PF01850"/>
    </source>
</evidence>
<dbReference type="RefSeq" id="WP_126996993.1">
    <property type="nucleotide sequence ID" value="NZ_CP173190.1"/>
</dbReference>
<reference evidence="8 9" key="1">
    <citation type="submission" date="2018-12" db="EMBL/GenBank/DDBJ databases">
        <authorList>
            <person name="Yang Y."/>
        </authorList>
    </citation>
    <scope>NUCLEOTIDE SEQUENCE [LARGE SCALE GENOMIC DNA]</scope>
    <source>
        <strain evidence="8 9">GSF71</strain>
    </source>
</reference>
<comment type="cofactor">
    <cofactor evidence="6">
        <name>Mg(2+)</name>
        <dbReference type="ChEBI" id="CHEBI:18420"/>
    </cofactor>
</comment>
<keyword evidence="3 6" id="KW-0479">Metal-binding</keyword>
<dbReference type="AlphaFoldDB" id="A0A3S0XP48"/>
<comment type="function">
    <text evidence="6">Toxic component of a toxin-antitoxin (TA) system. An RNase.</text>
</comment>
<comment type="caution">
    <text evidence="8">The sequence shown here is derived from an EMBL/GenBank/DDBJ whole genome shotgun (WGS) entry which is preliminary data.</text>
</comment>
<dbReference type="InterPro" id="IPR029060">
    <property type="entry name" value="PIN-like_dom_sf"/>
</dbReference>
<dbReference type="InterPro" id="IPR022907">
    <property type="entry name" value="VapC_family"/>
</dbReference>
<dbReference type="Proteomes" id="UP000280346">
    <property type="component" value="Unassembled WGS sequence"/>
</dbReference>
<dbReference type="GO" id="GO:0004540">
    <property type="term" value="F:RNA nuclease activity"/>
    <property type="evidence" value="ECO:0007669"/>
    <property type="project" value="InterPro"/>
</dbReference>
<evidence type="ECO:0000256" key="2">
    <source>
        <dbReference type="ARBA" id="ARBA00022722"/>
    </source>
</evidence>
<dbReference type="HAMAP" id="MF_00265">
    <property type="entry name" value="VapC_Nob1"/>
    <property type="match status" value="1"/>
</dbReference>
<gene>
    <name evidence="6" type="primary">vapC</name>
    <name evidence="8" type="ORF">EJ913_09215</name>
</gene>
<dbReference type="GO" id="GO:0090729">
    <property type="term" value="F:toxin activity"/>
    <property type="evidence" value="ECO:0007669"/>
    <property type="project" value="UniProtKB-KW"/>
</dbReference>
<evidence type="ECO:0000256" key="1">
    <source>
        <dbReference type="ARBA" id="ARBA00022649"/>
    </source>
</evidence>
<dbReference type="GO" id="GO:0000287">
    <property type="term" value="F:magnesium ion binding"/>
    <property type="evidence" value="ECO:0007669"/>
    <property type="project" value="UniProtKB-UniRule"/>
</dbReference>
<evidence type="ECO:0000256" key="6">
    <source>
        <dbReference type="HAMAP-Rule" id="MF_00265"/>
    </source>
</evidence>
<keyword evidence="5 6" id="KW-0460">Magnesium</keyword>
<evidence type="ECO:0000256" key="3">
    <source>
        <dbReference type="ARBA" id="ARBA00022723"/>
    </source>
</evidence>
<feature type="domain" description="PIN" evidence="7">
    <location>
        <begin position="5"/>
        <end position="121"/>
    </location>
</feature>
<comment type="similarity">
    <text evidence="6">Belongs to the PINc/VapC protein family.</text>
</comment>
<dbReference type="Gene3D" id="3.40.50.1010">
    <property type="entry name" value="5'-nuclease"/>
    <property type="match status" value="1"/>
</dbReference>
<evidence type="ECO:0000256" key="4">
    <source>
        <dbReference type="ARBA" id="ARBA00022801"/>
    </source>
</evidence>
<accession>A0A3S0XP48</accession>
<organism evidence="8 9">
    <name type="scientific">Azospirillum doebereinerae</name>
    <dbReference type="NCBI Taxonomy" id="92933"/>
    <lineage>
        <taxon>Bacteria</taxon>
        <taxon>Pseudomonadati</taxon>
        <taxon>Pseudomonadota</taxon>
        <taxon>Alphaproteobacteria</taxon>
        <taxon>Rhodospirillales</taxon>
        <taxon>Azospirillaceae</taxon>
        <taxon>Azospirillum</taxon>
    </lineage>
</organism>
<protein>
    <recommendedName>
        <fullName evidence="6">Ribonuclease VapC</fullName>
        <shortName evidence="6">RNase VapC</shortName>
        <ecNumber evidence="6">3.1.-.-</ecNumber>
    </recommendedName>
    <alternativeName>
        <fullName evidence="6">Toxin VapC</fullName>
    </alternativeName>
</protein>
<dbReference type="EC" id="3.1.-.-" evidence="6"/>
<name>A0A3S0XP48_9PROT</name>
<dbReference type="OrthoDB" id="1524147at2"/>
<keyword evidence="9" id="KW-1185">Reference proteome</keyword>
<sequence>MRALVVDASVAIKWIIDEEGSPAALALRRHRLAAPDLWVAECANILWKKVRRGELSGDEAVLAARLLARAEVELAPMRSYLEAATAIAVALDHPAYDCVYLAMAEAAEMPFVTADERLLRKTRNVLGGRFAGLVLGLDEAASLQD</sequence>
<dbReference type="EMBL" id="RZIJ01000005">
    <property type="protein sequence ID" value="RUQ73821.1"/>
    <property type="molecule type" value="Genomic_DNA"/>
</dbReference>
<dbReference type="GO" id="GO:0016787">
    <property type="term" value="F:hydrolase activity"/>
    <property type="evidence" value="ECO:0007669"/>
    <property type="project" value="UniProtKB-KW"/>
</dbReference>
<dbReference type="InterPro" id="IPR051619">
    <property type="entry name" value="TypeII_TA_RNase_PINc/VapC"/>
</dbReference>
<evidence type="ECO:0000256" key="5">
    <source>
        <dbReference type="ARBA" id="ARBA00022842"/>
    </source>
</evidence>
<keyword evidence="6" id="KW-0800">Toxin</keyword>
<evidence type="ECO:0000313" key="8">
    <source>
        <dbReference type="EMBL" id="RUQ73821.1"/>
    </source>
</evidence>
<proteinExistence type="inferred from homology"/>
<feature type="binding site" evidence="6">
    <location>
        <position position="7"/>
    </location>
    <ligand>
        <name>Mg(2+)</name>
        <dbReference type="ChEBI" id="CHEBI:18420"/>
    </ligand>
</feature>
<feature type="binding site" evidence="6">
    <location>
        <position position="97"/>
    </location>
    <ligand>
        <name>Mg(2+)</name>
        <dbReference type="ChEBI" id="CHEBI:18420"/>
    </ligand>
</feature>
<dbReference type="PANTHER" id="PTHR35901:SF1">
    <property type="entry name" value="EXONUCLEASE VAPC9"/>
    <property type="match status" value="1"/>
</dbReference>
<dbReference type="SUPFAM" id="SSF88723">
    <property type="entry name" value="PIN domain-like"/>
    <property type="match status" value="1"/>
</dbReference>
<dbReference type="CDD" id="cd09873">
    <property type="entry name" value="PIN_Pae0151-like"/>
    <property type="match status" value="1"/>
</dbReference>
<dbReference type="Pfam" id="PF01850">
    <property type="entry name" value="PIN"/>
    <property type="match status" value="1"/>
</dbReference>
<evidence type="ECO:0000313" key="9">
    <source>
        <dbReference type="Proteomes" id="UP000280346"/>
    </source>
</evidence>
<dbReference type="PANTHER" id="PTHR35901">
    <property type="entry name" value="RIBONUCLEASE VAPC3"/>
    <property type="match status" value="1"/>
</dbReference>
<keyword evidence="2 6" id="KW-0540">Nuclease</keyword>